<name>A0ACB8AAG7_9AGAM</name>
<organism evidence="1 2">
    <name type="scientific">Hygrophoropsis aurantiaca</name>
    <dbReference type="NCBI Taxonomy" id="72124"/>
    <lineage>
        <taxon>Eukaryota</taxon>
        <taxon>Fungi</taxon>
        <taxon>Dikarya</taxon>
        <taxon>Basidiomycota</taxon>
        <taxon>Agaricomycotina</taxon>
        <taxon>Agaricomycetes</taxon>
        <taxon>Agaricomycetidae</taxon>
        <taxon>Boletales</taxon>
        <taxon>Coniophorineae</taxon>
        <taxon>Hygrophoropsidaceae</taxon>
        <taxon>Hygrophoropsis</taxon>
    </lineage>
</organism>
<proteinExistence type="predicted"/>
<keyword evidence="2" id="KW-1185">Reference proteome</keyword>
<dbReference type="Proteomes" id="UP000790377">
    <property type="component" value="Unassembled WGS sequence"/>
</dbReference>
<sequence>MLNRKSLREARTRRPDGPLVVYPCEWDSQRKTCNWWVEGDRKAMGQHLNNEHGISTIDKGTIRCLWDSCIESTRGDNMARHVLSNTHLNTKVKCLGCHGEYAREDSWQRHAERLPNCLAVGWAHSVGASGKSIPEGSVFELHLPLNWNLGLLPESLSSTNSSTSTPP</sequence>
<comment type="caution">
    <text evidence="1">The sequence shown here is derived from an EMBL/GenBank/DDBJ whole genome shotgun (WGS) entry which is preliminary data.</text>
</comment>
<protein>
    <submittedName>
        <fullName evidence="1">Uncharacterized protein</fullName>
    </submittedName>
</protein>
<reference evidence="1" key="1">
    <citation type="journal article" date="2021" name="New Phytol.">
        <title>Evolutionary innovations through gain and loss of genes in the ectomycorrhizal Boletales.</title>
        <authorList>
            <person name="Wu G."/>
            <person name="Miyauchi S."/>
            <person name="Morin E."/>
            <person name="Kuo A."/>
            <person name="Drula E."/>
            <person name="Varga T."/>
            <person name="Kohler A."/>
            <person name="Feng B."/>
            <person name="Cao Y."/>
            <person name="Lipzen A."/>
            <person name="Daum C."/>
            <person name="Hundley H."/>
            <person name="Pangilinan J."/>
            <person name="Johnson J."/>
            <person name="Barry K."/>
            <person name="LaButti K."/>
            <person name="Ng V."/>
            <person name="Ahrendt S."/>
            <person name="Min B."/>
            <person name="Choi I.G."/>
            <person name="Park H."/>
            <person name="Plett J.M."/>
            <person name="Magnuson J."/>
            <person name="Spatafora J.W."/>
            <person name="Nagy L.G."/>
            <person name="Henrissat B."/>
            <person name="Grigoriev I.V."/>
            <person name="Yang Z.L."/>
            <person name="Xu J."/>
            <person name="Martin F.M."/>
        </authorList>
    </citation>
    <scope>NUCLEOTIDE SEQUENCE</scope>
    <source>
        <strain evidence="1">ATCC 28755</strain>
    </source>
</reference>
<evidence type="ECO:0000313" key="1">
    <source>
        <dbReference type="EMBL" id="KAH7909658.1"/>
    </source>
</evidence>
<evidence type="ECO:0000313" key="2">
    <source>
        <dbReference type="Proteomes" id="UP000790377"/>
    </source>
</evidence>
<accession>A0ACB8AAG7</accession>
<gene>
    <name evidence="1" type="ORF">BJ138DRAFT_205666</name>
</gene>
<dbReference type="EMBL" id="MU267748">
    <property type="protein sequence ID" value="KAH7909658.1"/>
    <property type="molecule type" value="Genomic_DNA"/>
</dbReference>